<reference evidence="2" key="1">
    <citation type="submission" date="2018-11" db="EMBL/GenBank/DDBJ databases">
        <authorList>
            <consortium name="Pathogen Informatics"/>
        </authorList>
    </citation>
    <scope>NUCLEOTIDE SEQUENCE</scope>
</reference>
<proteinExistence type="predicted"/>
<protein>
    <submittedName>
        <fullName evidence="2">Uncharacterized protein</fullName>
    </submittedName>
</protein>
<accession>A0A448WUM9</accession>
<dbReference type="AlphaFoldDB" id="A0A448WUM9"/>
<organism evidence="2 3">
    <name type="scientific">Protopolystoma xenopodis</name>
    <dbReference type="NCBI Taxonomy" id="117903"/>
    <lineage>
        <taxon>Eukaryota</taxon>
        <taxon>Metazoa</taxon>
        <taxon>Spiralia</taxon>
        <taxon>Lophotrochozoa</taxon>
        <taxon>Platyhelminthes</taxon>
        <taxon>Monogenea</taxon>
        <taxon>Polyopisthocotylea</taxon>
        <taxon>Polystomatidea</taxon>
        <taxon>Polystomatidae</taxon>
        <taxon>Protopolystoma</taxon>
    </lineage>
</organism>
<comment type="caution">
    <text evidence="2">The sequence shown here is derived from an EMBL/GenBank/DDBJ whole genome shotgun (WGS) entry which is preliminary data.</text>
</comment>
<evidence type="ECO:0000313" key="2">
    <source>
        <dbReference type="EMBL" id="VEL20586.1"/>
    </source>
</evidence>
<keyword evidence="3" id="KW-1185">Reference proteome</keyword>
<gene>
    <name evidence="2" type="ORF">PXEA_LOCUS14026</name>
</gene>
<feature type="compositionally biased region" description="Polar residues" evidence="1">
    <location>
        <begin position="46"/>
        <end position="76"/>
    </location>
</feature>
<dbReference type="EMBL" id="CAAALY010047145">
    <property type="protein sequence ID" value="VEL20586.1"/>
    <property type="molecule type" value="Genomic_DNA"/>
</dbReference>
<evidence type="ECO:0000256" key="1">
    <source>
        <dbReference type="SAM" id="MobiDB-lite"/>
    </source>
</evidence>
<dbReference type="OrthoDB" id="636773at2759"/>
<feature type="region of interest" description="Disordered" evidence="1">
    <location>
        <begin position="34"/>
        <end position="78"/>
    </location>
</feature>
<evidence type="ECO:0000313" key="3">
    <source>
        <dbReference type="Proteomes" id="UP000784294"/>
    </source>
</evidence>
<name>A0A448WUM9_9PLAT</name>
<dbReference type="Proteomes" id="UP000784294">
    <property type="component" value="Unassembled WGS sequence"/>
</dbReference>
<sequence length="109" mass="11957">MICNYFNSFFRIFLKNLATTSSDANSGISSQAINNSLNPVPVPPQHLSTNEHSARGQVQSQPLNLKSDNQIGTTSPLDPEFMAETRAEIICDGTGRIYDVHFDCPVKVS</sequence>